<evidence type="ECO:0000313" key="4">
    <source>
        <dbReference type="Proteomes" id="UP001597469"/>
    </source>
</evidence>
<dbReference type="InterPro" id="IPR050640">
    <property type="entry name" value="Bact_2-comp_sensor_kinase"/>
</dbReference>
<dbReference type="PANTHER" id="PTHR34220:SF7">
    <property type="entry name" value="SENSOR HISTIDINE KINASE YPDA"/>
    <property type="match status" value="1"/>
</dbReference>
<proteinExistence type="predicted"/>
<keyword evidence="3" id="KW-0808">Transferase</keyword>
<reference evidence="4" key="1">
    <citation type="journal article" date="2019" name="Int. J. Syst. Evol. Microbiol.">
        <title>The Global Catalogue of Microorganisms (GCM) 10K type strain sequencing project: providing services to taxonomists for standard genome sequencing and annotation.</title>
        <authorList>
            <consortium name="The Broad Institute Genomics Platform"/>
            <consortium name="The Broad Institute Genome Sequencing Center for Infectious Disease"/>
            <person name="Wu L."/>
            <person name="Ma J."/>
        </authorList>
    </citation>
    <scope>NUCLEOTIDE SEQUENCE [LARGE SCALE GENOMIC DNA]</scope>
    <source>
        <strain evidence="4">KCTC 42805</strain>
    </source>
</reference>
<evidence type="ECO:0000256" key="1">
    <source>
        <dbReference type="SAM" id="Phobius"/>
    </source>
</evidence>
<dbReference type="RefSeq" id="WP_381528562.1">
    <property type="nucleotide sequence ID" value="NZ_JBHULN010000033.1"/>
</dbReference>
<comment type="caution">
    <text evidence="3">The sequence shown here is derived from an EMBL/GenBank/DDBJ whole genome shotgun (WGS) entry which is preliminary data.</text>
</comment>
<name>A0ABW5MC07_9BACT</name>
<evidence type="ECO:0000259" key="2">
    <source>
        <dbReference type="Pfam" id="PF06580"/>
    </source>
</evidence>
<dbReference type="EMBL" id="JBHULN010000033">
    <property type="protein sequence ID" value="MFD2574595.1"/>
    <property type="molecule type" value="Genomic_DNA"/>
</dbReference>
<accession>A0ABW5MC07</accession>
<feature type="transmembrane region" description="Helical" evidence="1">
    <location>
        <begin position="36"/>
        <end position="58"/>
    </location>
</feature>
<protein>
    <submittedName>
        <fullName evidence="3">Sensor histidine kinase</fullName>
        <ecNumber evidence="3">2.7.13.3</ecNumber>
    </submittedName>
</protein>
<dbReference type="GO" id="GO:0004673">
    <property type="term" value="F:protein histidine kinase activity"/>
    <property type="evidence" value="ECO:0007669"/>
    <property type="project" value="UniProtKB-EC"/>
</dbReference>
<dbReference type="InterPro" id="IPR010559">
    <property type="entry name" value="Sig_transdc_His_kin_internal"/>
</dbReference>
<organism evidence="3 4">
    <name type="scientific">Spirosoma soli</name>
    <dbReference type="NCBI Taxonomy" id="1770529"/>
    <lineage>
        <taxon>Bacteria</taxon>
        <taxon>Pseudomonadati</taxon>
        <taxon>Bacteroidota</taxon>
        <taxon>Cytophagia</taxon>
        <taxon>Cytophagales</taxon>
        <taxon>Cytophagaceae</taxon>
        <taxon>Spirosoma</taxon>
    </lineage>
</organism>
<keyword evidence="1" id="KW-1133">Transmembrane helix</keyword>
<evidence type="ECO:0000313" key="3">
    <source>
        <dbReference type="EMBL" id="MFD2574595.1"/>
    </source>
</evidence>
<feature type="transmembrane region" description="Helical" evidence="1">
    <location>
        <begin position="5"/>
        <end position="24"/>
    </location>
</feature>
<feature type="transmembrane region" description="Helical" evidence="1">
    <location>
        <begin position="108"/>
        <end position="134"/>
    </location>
</feature>
<sequence>MKKPVLPLVQVGLWVMVYLLLLVYTIQKGSDWPYGFVYTTIGIVFYVATVYLHANWLLPRYFYRGRYTQYAILSVALLIGMVGLRMWLEYEFLFVRLNRHQFFGWNFAHGAFDAITILLAFLFGFLLRVALNYLDLLQRQERLRSQQVASELALLKSQVQPHFLFNTLNNIYALAVARSEQTAEVVARLSDIMRYFVEEAPKDRVPLPLEMTFIRNYLELEQIRLRYPLPVQVCVHVEEPAPFIPPMLLIPFVENVFKHGIDKARPDNEAEIKISYQQEQLTFLVKNKVFTTSQGSWGGLANLQRRLELVYPERFEMRVFEQQGYFYASLAITHP</sequence>
<dbReference type="EC" id="2.7.13.3" evidence="3"/>
<keyword evidence="1" id="KW-0472">Membrane</keyword>
<keyword evidence="1" id="KW-0812">Transmembrane</keyword>
<feature type="transmembrane region" description="Helical" evidence="1">
    <location>
        <begin position="70"/>
        <end position="88"/>
    </location>
</feature>
<keyword evidence="3" id="KW-0418">Kinase</keyword>
<dbReference type="Proteomes" id="UP001597469">
    <property type="component" value="Unassembled WGS sequence"/>
</dbReference>
<dbReference type="Pfam" id="PF06580">
    <property type="entry name" value="His_kinase"/>
    <property type="match status" value="1"/>
</dbReference>
<feature type="domain" description="Signal transduction histidine kinase internal region" evidence="2">
    <location>
        <begin position="151"/>
        <end position="226"/>
    </location>
</feature>
<dbReference type="PANTHER" id="PTHR34220">
    <property type="entry name" value="SENSOR HISTIDINE KINASE YPDA"/>
    <property type="match status" value="1"/>
</dbReference>
<gene>
    <name evidence="3" type="ORF">ACFSUS_28445</name>
</gene>
<keyword evidence="4" id="KW-1185">Reference proteome</keyword>